<feature type="region of interest" description="Disordered" evidence="1">
    <location>
        <begin position="208"/>
        <end position="230"/>
    </location>
</feature>
<feature type="compositionally biased region" description="Low complexity" evidence="1">
    <location>
        <begin position="216"/>
        <end position="229"/>
    </location>
</feature>
<sequence length="523" mass="58162">MALLPDFGTWLLRSVRRDNRDFDNSPIPVIERLHALPRPLQNADKDTLVGAVLTLGPSLQLALQMLLELLPRDDSRERLGEVLCPTLGQLQKLLKNTLLSFDEFNNENTSWKDSPSTKSPKYPTPSHPALASVEDHSKTAIPDNKSVADNLQLHSPPESLSDHNPASNPKQPESQPTRPPVAEQHSSPDAADLVECLDQVIHVTEKFPAMGHSTPRLSSSHSESQVRSRNPAADLALQKELRAEMRVNLAVQVAVDSLEFAEGQLKLVKEVNRLHGGSFEPFQQHFYRGYNRILFRALELERREFDSPPYARSVNDDKEDQDSQQCAAPEKSDPVMHPPQRTVSFENTIALPPLPPPSQPNSPLRFLERETRTLVRRNTVEGVVKEDIRASPKKPALKRRLSLADELALMDENSDSDEDEEDDDDNDAENDLAEATDDPKSLDSEQDEQEASDSSSLPESENSSDEDSEDESGEDEEDGEPAEMRLLSITRETLSQRNNGNTTTGRGGLTNKRPVVRSSGITG</sequence>
<gene>
    <name evidence="2" type="ORF">B0H63DRAFT_477206</name>
</gene>
<feature type="region of interest" description="Disordered" evidence="1">
    <location>
        <begin position="410"/>
        <end position="523"/>
    </location>
</feature>
<evidence type="ECO:0000313" key="3">
    <source>
        <dbReference type="Proteomes" id="UP001285441"/>
    </source>
</evidence>
<dbReference type="AlphaFoldDB" id="A0AAE0NB41"/>
<proteinExistence type="predicted"/>
<dbReference type="Proteomes" id="UP001285441">
    <property type="component" value="Unassembled WGS sequence"/>
</dbReference>
<feature type="compositionally biased region" description="Acidic residues" evidence="1">
    <location>
        <begin position="410"/>
        <end position="436"/>
    </location>
</feature>
<dbReference type="EMBL" id="JAULSW010000006">
    <property type="protein sequence ID" value="KAK3377442.1"/>
    <property type="molecule type" value="Genomic_DNA"/>
</dbReference>
<feature type="region of interest" description="Disordered" evidence="1">
    <location>
        <begin position="106"/>
        <end position="130"/>
    </location>
</feature>
<feature type="compositionally biased region" description="Polar residues" evidence="1">
    <location>
        <begin position="162"/>
        <end position="176"/>
    </location>
</feature>
<protein>
    <submittedName>
        <fullName evidence="2">Uncharacterized protein</fullName>
    </submittedName>
</protein>
<feature type="compositionally biased region" description="Low complexity" evidence="1">
    <location>
        <begin position="452"/>
        <end position="461"/>
    </location>
</feature>
<reference evidence="2" key="1">
    <citation type="journal article" date="2023" name="Mol. Phylogenet. Evol.">
        <title>Genome-scale phylogeny and comparative genomics of the fungal order Sordariales.</title>
        <authorList>
            <person name="Hensen N."/>
            <person name="Bonometti L."/>
            <person name="Westerberg I."/>
            <person name="Brannstrom I.O."/>
            <person name="Guillou S."/>
            <person name="Cros-Aarteil S."/>
            <person name="Calhoun S."/>
            <person name="Haridas S."/>
            <person name="Kuo A."/>
            <person name="Mondo S."/>
            <person name="Pangilinan J."/>
            <person name="Riley R."/>
            <person name="LaButti K."/>
            <person name="Andreopoulos B."/>
            <person name="Lipzen A."/>
            <person name="Chen C."/>
            <person name="Yan M."/>
            <person name="Daum C."/>
            <person name="Ng V."/>
            <person name="Clum A."/>
            <person name="Steindorff A."/>
            <person name="Ohm R.A."/>
            <person name="Martin F."/>
            <person name="Silar P."/>
            <person name="Natvig D.O."/>
            <person name="Lalanne C."/>
            <person name="Gautier V."/>
            <person name="Ament-Velasquez S.L."/>
            <person name="Kruys A."/>
            <person name="Hutchinson M.I."/>
            <person name="Powell A.J."/>
            <person name="Barry K."/>
            <person name="Miller A.N."/>
            <person name="Grigoriev I.V."/>
            <person name="Debuchy R."/>
            <person name="Gladieux P."/>
            <person name="Hiltunen Thoren M."/>
            <person name="Johannesson H."/>
        </authorList>
    </citation>
    <scope>NUCLEOTIDE SEQUENCE</scope>
    <source>
        <strain evidence="2">CBS 232.78</strain>
    </source>
</reference>
<feature type="region of interest" description="Disordered" evidence="1">
    <location>
        <begin position="308"/>
        <end position="340"/>
    </location>
</feature>
<accession>A0AAE0NB41</accession>
<feature type="region of interest" description="Disordered" evidence="1">
    <location>
        <begin position="148"/>
        <end position="188"/>
    </location>
</feature>
<reference evidence="2" key="2">
    <citation type="submission" date="2023-06" db="EMBL/GenBank/DDBJ databases">
        <authorList>
            <consortium name="Lawrence Berkeley National Laboratory"/>
            <person name="Haridas S."/>
            <person name="Hensen N."/>
            <person name="Bonometti L."/>
            <person name="Westerberg I."/>
            <person name="Brannstrom I.O."/>
            <person name="Guillou S."/>
            <person name="Cros-Aarteil S."/>
            <person name="Calhoun S."/>
            <person name="Kuo A."/>
            <person name="Mondo S."/>
            <person name="Pangilinan J."/>
            <person name="Riley R."/>
            <person name="LaButti K."/>
            <person name="Andreopoulos B."/>
            <person name="Lipzen A."/>
            <person name="Chen C."/>
            <person name="Yanf M."/>
            <person name="Daum C."/>
            <person name="Ng V."/>
            <person name="Clum A."/>
            <person name="Steindorff A."/>
            <person name="Ohm R."/>
            <person name="Martin F."/>
            <person name="Silar P."/>
            <person name="Natvig D."/>
            <person name="Lalanne C."/>
            <person name="Gautier V."/>
            <person name="Ament-velasquez S.L."/>
            <person name="Kruys A."/>
            <person name="Hutchinson M.I."/>
            <person name="Powell A.J."/>
            <person name="Barry K."/>
            <person name="Miller A.N."/>
            <person name="Grigoriev I.V."/>
            <person name="Debuchy R."/>
            <person name="Gladieux P."/>
            <person name="Thoren M.H."/>
            <person name="Johannesson H."/>
        </authorList>
    </citation>
    <scope>NUCLEOTIDE SEQUENCE</scope>
    <source>
        <strain evidence="2">CBS 232.78</strain>
    </source>
</reference>
<keyword evidence="3" id="KW-1185">Reference proteome</keyword>
<evidence type="ECO:0000313" key="2">
    <source>
        <dbReference type="EMBL" id="KAK3377442.1"/>
    </source>
</evidence>
<feature type="compositionally biased region" description="Acidic residues" evidence="1">
    <location>
        <begin position="462"/>
        <end position="481"/>
    </location>
</feature>
<evidence type="ECO:0000256" key="1">
    <source>
        <dbReference type="SAM" id="MobiDB-lite"/>
    </source>
</evidence>
<name>A0AAE0NB41_9PEZI</name>
<comment type="caution">
    <text evidence="2">The sequence shown here is derived from an EMBL/GenBank/DDBJ whole genome shotgun (WGS) entry which is preliminary data.</text>
</comment>
<organism evidence="2 3">
    <name type="scientific">Podospora didyma</name>
    <dbReference type="NCBI Taxonomy" id="330526"/>
    <lineage>
        <taxon>Eukaryota</taxon>
        <taxon>Fungi</taxon>
        <taxon>Dikarya</taxon>
        <taxon>Ascomycota</taxon>
        <taxon>Pezizomycotina</taxon>
        <taxon>Sordariomycetes</taxon>
        <taxon>Sordariomycetidae</taxon>
        <taxon>Sordariales</taxon>
        <taxon>Podosporaceae</taxon>
        <taxon>Podospora</taxon>
    </lineage>
</organism>